<dbReference type="AlphaFoldDB" id="A0A2U2C9Y0"/>
<dbReference type="Gene3D" id="3.30.750.24">
    <property type="entry name" value="STAS domain"/>
    <property type="match status" value="1"/>
</dbReference>
<dbReference type="EMBL" id="QEYD01000006">
    <property type="protein sequence ID" value="PWE28662.1"/>
    <property type="molecule type" value="Genomic_DNA"/>
</dbReference>
<proteinExistence type="predicted"/>
<evidence type="ECO:0000313" key="2">
    <source>
        <dbReference type="Proteomes" id="UP000244940"/>
    </source>
</evidence>
<dbReference type="SUPFAM" id="SSF52091">
    <property type="entry name" value="SpoIIaa-like"/>
    <property type="match status" value="1"/>
</dbReference>
<reference evidence="1 2" key="1">
    <citation type="submission" date="2018-05" db="EMBL/GenBank/DDBJ databases">
        <title>Pararhodobacter marina sp. nov., isolated from deep-sea water of the Indian Ocean.</title>
        <authorList>
            <person name="Lai Q.Sr."/>
            <person name="Liu X."/>
            <person name="Shao Z."/>
        </authorList>
    </citation>
    <scope>NUCLEOTIDE SEQUENCE [LARGE SCALE GENOMIC DNA]</scope>
    <source>
        <strain evidence="1 2">CIC4N-9</strain>
    </source>
</reference>
<protein>
    <recommendedName>
        <fullName evidence="3">STAS domain-containing protein</fullName>
    </recommendedName>
</protein>
<sequence>MADTAPDHLVLDPDAWTDAPLGVIEALRTSAARGVVIDAASAGPIPAQVAQLLLAARRAARAAGADLHLGAASDAARDSLIALGLATLLAGSPNADPLTSETPT</sequence>
<dbReference type="GeneID" id="94365576"/>
<name>A0A2U2C9Y0_9RHOB</name>
<dbReference type="Proteomes" id="UP000244940">
    <property type="component" value="Unassembled WGS sequence"/>
</dbReference>
<dbReference type="OrthoDB" id="7874350at2"/>
<accession>A0A2U2C9Y0</accession>
<keyword evidence="2" id="KW-1185">Reference proteome</keyword>
<evidence type="ECO:0008006" key="3">
    <source>
        <dbReference type="Google" id="ProtNLM"/>
    </source>
</evidence>
<dbReference type="InterPro" id="IPR036513">
    <property type="entry name" value="STAS_dom_sf"/>
</dbReference>
<dbReference type="RefSeq" id="WP_109533523.1">
    <property type="nucleotide sequence ID" value="NZ_CAXPUO010000041.1"/>
</dbReference>
<organism evidence="1 2">
    <name type="scientific">Pararhodobacter marinus</name>
    <dbReference type="NCBI Taxonomy" id="2184063"/>
    <lineage>
        <taxon>Bacteria</taxon>
        <taxon>Pseudomonadati</taxon>
        <taxon>Pseudomonadota</taxon>
        <taxon>Alphaproteobacteria</taxon>
        <taxon>Rhodobacterales</taxon>
        <taxon>Paracoccaceae</taxon>
        <taxon>Pararhodobacter</taxon>
    </lineage>
</organism>
<evidence type="ECO:0000313" key="1">
    <source>
        <dbReference type="EMBL" id="PWE28662.1"/>
    </source>
</evidence>
<comment type="caution">
    <text evidence="1">The sequence shown here is derived from an EMBL/GenBank/DDBJ whole genome shotgun (WGS) entry which is preliminary data.</text>
</comment>
<gene>
    <name evidence="1" type="ORF">C4N9_11815</name>
</gene>